<dbReference type="AlphaFoldDB" id="A0A8X6N0W2"/>
<feature type="signal peptide" evidence="1">
    <location>
        <begin position="1"/>
        <end position="21"/>
    </location>
</feature>
<evidence type="ECO:0000313" key="3">
    <source>
        <dbReference type="Proteomes" id="UP000887013"/>
    </source>
</evidence>
<dbReference type="EMBL" id="BMAW01099003">
    <property type="protein sequence ID" value="GFS87814.1"/>
    <property type="molecule type" value="Genomic_DNA"/>
</dbReference>
<protein>
    <submittedName>
        <fullName evidence="2">Uncharacterized protein</fullName>
    </submittedName>
</protein>
<dbReference type="Proteomes" id="UP000887013">
    <property type="component" value="Unassembled WGS sequence"/>
</dbReference>
<proteinExistence type="predicted"/>
<dbReference type="PANTHER" id="PTHR33964">
    <property type="entry name" value="RE45066P-RELATED"/>
    <property type="match status" value="1"/>
</dbReference>
<dbReference type="OrthoDB" id="10392625at2759"/>
<keyword evidence="1" id="KW-0732">Signal</keyword>
<accession>A0A8X6N0W2</accession>
<sequence length="928" mass="104729">MRFPVSFLFGLWMIIVTIVEGNTKSYNPQLLCLKSIADCRRLRAPLNVVTSHNWKMYTKAEDLEHICRNEKQFISCMKNAKKVCSREPHSHREEAALKVRGFAEDLCENSTLQKVYLEISNCINSHLPESEDCSVLGMLINKTPASMCRWQMMFRNCQIETISRKCGDIAADIRERLIKFDLGLDLSCYDFEEKQKNKIKFPPLLSLSAYKGAFKSIANQFSRIIILFKNMKELLKRGSHDTEDSLTKIVSSLEDVLIDNSNKYPYTDQNPKEELREDITSAEASLTGSSKRVDASFSSKPSTRQEFFTTTETSLGTDSYPNEMDAIKFGSEASKVDEFFTTTETSLGTDSYPNEMDAIKLSSEASKVDEFFTTTETSLGTDSYPKEMDAIKLSSAASRVDEFFTTTEISLGTDSYPNEINAIKLSSEASKGDEFFTTTETSLGTDSYPNEMDAIKLNYEPLTIQEFPTATETLVTDSVPYEMGSIASAPEFLTKNTPVELSLIKILMRSIDDILATTGVILRFVSTLNCEYSSSDEVLSNREASFSDMNFDNNLTSNTRLRDTDSTFSENRCMAKESSCGKVYSDSPLSHTYIGVASAECIEPKDFKSTAEMYKKKGDTILSTQNGNSYVSINITIFDLYEVFDQGKLNYLGCGRATILWEKDYPLTDVYCTAMNMGTLKSLFKCTIRIDDDCLYKKGNKNVKDLFSPKMKLVVYGLEDNEMSMKKRATIEIEYFKPNDMFFSTRNVPGCDPSKINEARNNHRLRRVKGYEVRAEKTCGSTAASEGKKYDSITSTKYLHGAKSHFVLHQESEEFCSGDRSAHAIKEGRKLLGTALKHFVLSLVPPLRWSRSLFSASTSDLDGTEHHENFPQRIRNYGLIRNPYRPHYKSKTTDKTGLEISSKMLQTYFVKASVKIEAAIPVDPDAYH</sequence>
<reference evidence="2" key="1">
    <citation type="submission" date="2020-08" db="EMBL/GenBank/DDBJ databases">
        <title>Multicomponent nature underlies the extraordinary mechanical properties of spider dragline silk.</title>
        <authorList>
            <person name="Kono N."/>
            <person name="Nakamura H."/>
            <person name="Mori M."/>
            <person name="Yoshida Y."/>
            <person name="Ohtoshi R."/>
            <person name="Malay A.D."/>
            <person name="Moran D.A.P."/>
            <person name="Tomita M."/>
            <person name="Numata K."/>
            <person name="Arakawa K."/>
        </authorList>
    </citation>
    <scope>NUCLEOTIDE SEQUENCE</scope>
</reference>
<comment type="caution">
    <text evidence="2">The sequence shown here is derived from an EMBL/GenBank/DDBJ whole genome shotgun (WGS) entry which is preliminary data.</text>
</comment>
<keyword evidence="3" id="KW-1185">Reference proteome</keyword>
<evidence type="ECO:0000313" key="2">
    <source>
        <dbReference type="EMBL" id="GFS87814.1"/>
    </source>
</evidence>
<feature type="chain" id="PRO_5036453128" evidence="1">
    <location>
        <begin position="22"/>
        <end position="928"/>
    </location>
</feature>
<dbReference type="PANTHER" id="PTHR33964:SF1">
    <property type="entry name" value="RE45066P"/>
    <property type="match status" value="1"/>
</dbReference>
<gene>
    <name evidence="2" type="ORF">NPIL_595471</name>
</gene>
<evidence type="ECO:0000256" key="1">
    <source>
        <dbReference type="SAM" id="SignalP"/>
    </source>
</evidence>
<name>A0A8X6N0W2_NEPPI</name>
<organism evidence="2 3">
    <name type="scientific">Nephila pilipes</name>
    <name type="common">Giant wood spider</name>
    <name type="synonym">Nephila maculata</name>
    <dbReference type="NCBI Taxonomy" id="299642"/>
    <lineage>
        <taxon>Eukaryota</taxon>
        <taxon>Metazoa</taxon>
        <taxon>Ecdysozoa</taxon>
        <taxon>Arthropoda</taxon>
        <taxon>Chelicerata</taxon>
        <taxon>Arachnida</taxon>
        <taxon>Araneae</taxon>
        <taxon>Araneomorphae</taxon>
        <taxon>Entelegynae</taxon>
        <taxon>Araneoidea</taxon>
        <taxon>Nephilidae</taxon>
        <taxon>Nephila</taxon>
    </lineage>
</organism>